<organism evidence="2 3">
    <name type="scientific">Mikania micrantha</name>
    <name type="common">bitter vine</name>
    <dbReference type="NCBI Taxonomy" id="192012"/>
    <lineage>
        <taxon>Eukaryota</taxon>
        <taxon>Viridiplantae</taxon>
        <taxon>Streptophyta</taxon>
        <taxon>Embryophyta</taxon>
        <taxon>Tracheophyta</taxon>
        <taxon>Spermatophyta</taxon>
        <taxon>Magnoliopsida</taxon>
        <taxon>eudicotyledons</taxon>
        <taxon>Gunneridae</taxon>
        <taxon>Pentapetalae</taxon>
        <taxon>asterids</taxon>
        <taxon>campanulids</taxon>
        <taxon>Asterales</taxon>
        <taxon>Asteraceae</taxon>
        <taxon>Asteroideae</taxon>
        <taxon>Heliantheae alliance</taxon>
        <taxon>Eupatorieae</taxon>
        <taxon>Mikania</taxon>
    </lineage>
</organism>
<dbReference type="Proteomes" id="UP000326396">
    <property type="component" value="Linkage Group LG2"/>
</dbReference>
<reference evidence="2 3" key="1">
    <citation type="submission" date="2019-05" db="EMBL/GenBank/DDBJ databases">
        <title>Mikania micrantha, genome provides insights into the molecular mechanism of rapid growth.</title>
        <authorList>
            <person name="Liu B."/>
        </authorList>
    </citation>
    <scope>NUCLEOTIDE SEQUENCE [LARGE SCALE GENOMIC DNA]</scope>
    <source>
        <strain evidence="2">NLD-2019</strain>
        <tissue evidence="2">Leaf</tissue>
    </source>
</reference>
<keyword evidence="1" id="KW-0732">Signal</keyword>
<evidence type="ECO:0000313" key="3">
    <source>
        <dbReference type="Proteomes" id="UP000326396"/>
    </source>
</evidence>
<protein>
    <submittedName>
        <fullName evidence="2">Uncharacterized protein</fullName>
    </submittedName>
</protein>
<feature type="chain" id="PRO_5024289241" evidence="1">
    <location>
        <begin position="20"/>
        <end position="103"/>
    </location>
</feature>
<dbReference type="EMBL" id="SZYD01000012">
    <property type="protein sequence ID" value="KAD4584168.1"/>
    <property type="molecule type" value="Genomic_DNA"/>
</dbReference>
<evidence type="ECO:0000256" key="1">
    <source>
        <dbReference type="SAM" id="SignalP"/>
    </source>
</evidence>
<keyword evidence="3" id="KW-1185">Reference proteome</keyword>
<feature type="signal peptide" evidence="1">
    <location>
        <begin position="1"/>
        <end position="19"/>
    </location>
</feature>
<proteinExistence type="predicted"/>
<evidence type="ECO:0000313" key="2">
    <source>
        <dbReference type="EMBL" id="KAD4584168.1"/>
    </source>
</evidence>
<dbReference type="AlphaFoldDB" id="A0A5N6NB33"/>
<sequence length="103" mass="11283">MLLKLMWNVILVLWDDAATLTFMRAQGSEGMMRLLNRVKILNPKMHLGEAETKQGTTYVKHVNGGCLGCGVALAVARLALAKVVEFGWSGETSHGGGNGWRLW</sequence>
<gene>
    <name evidence="2" type="ORF">E3N88_21769</name>
</gene>
<accession>A0A5N6NB33</accession>
<name>A0A5N6NB33_9ASTR</name>
<comment type="caution">
    <text evidence="2">The sequence shown here is derived from an EMBL/GenBank/DDBJ whole genome shotgun (WGS) entry which is preliminary data.</text>
</comment>